<accession>A0A1E3QXP1</accession>
<name>A0A1E3QXP1_9ASCO</name>
<proteinExistence type="inferred from homology"/>
<gene>
    <name evidence="5" type="ORF">BABINDRAFT_158988</name>
</gene>
<dbReference type="GO" id="GO:0005739">
    <property type="term" value="C:mitochondrion"/>
    <property type="evidence" value="ECO:0007669"/>
    <property type="project" value="UniProtKB-SubCell"/>
</dbReference>
<dbReference type="Proteomes" id="UP000094336">
    <property type="component" value="Unassembled WGS sequence"/>
</dbReference>
<comment type="subcellular location">
    <subcellularLocation>
        <location evidence="1">Mitochondrion</location>
    </subcellularLocation>
</comment>
<dbReference type="RefSeq" id="XP_018987709.1">
    <property type="nucleotide sequence ID" value="XM_019127400.1"/>
</dbReference>
<dbReference type="STRING" id="984486.A0A1E3QXP1"/>
<sequence length="98" mass="10419">MRPSNVLSKYTQLIKFGKPTAPKHINHAPQPHPCAPNGVLPSGSSASSGATSAFYASSTLPPAGHFFSRAELPQRFRYPVIEESEIDDINSGGAEILA</sequence>
<dbReference type="OrthoDB" id="2116030at2759"/>
<reference evidence="6" key="1">
    <citation type="submission" date="2016-05" db="EMBL/GenBank/DDBJ databases">
        <title>Comparative genomics of biotechnologically important yeasts.</title>
        <authorList>
            <consortium name="DOE Joint Genome Institute"/>
            <person name="Riley R."/>
            <person name="Haridas S."/>
            <person name="Wolfe K.H."/>
            <person name="Lopes M.R."/>
            <person name="Hittinger C.T."/>
            <person name="Goker M."/>
            <person name="Salamov A."/>
            <person name="Wisecaver J."/>
            <person name="Long T.M."/>
            <person name="Aerts A.L."/>
            <person name="Barry K."/>
            <person name="Choi C."/>
            <person name="Clum A."/>
            <person name="Coughlan A.Y."/>
            <person name="Deshpande S."/>
            <person name="Douglass A.P."/>
            <person name="Hanson S.J."/>
            <person name="Klenk H.-P."/>
            <person name="Labutti K."/>
            <person name="Lapidus A."/>
            <person name="Lindquist E."/>
            <person name="Lipzen A."/>
            <person name="Meier-Kolthoff J.P."/>
            <person name="Ohm R.A."/>
            <person name="Otillar R.P."/>
            <person name="Pangilinan J."/>
            <person name="Peng Y."/>
            <person name="Rokas A."/>
            <person name="Rosa C.A."/>
            <person name="Scheuner C."/>
            <person name="Sibirny A.A."/>
            <person name="Slot J.C."/>
            <person name="Stielow J.B."/>
            <person name="Sun H."/>
            <person name="Kurtzman C.P."/>
            <person name="Blackwell M."/>
            <person name="Grigoriev I.V."/>
            <person name="Jeffries T.W."/>
        </authorList>
    </citation>
    <scope>NUCLEOTIDE SEQUENCE [LARGE SCALE GENOMIC DNA]</scope>
    <source>
        <strain evidence="6">NRRL Y-12698</strain>
    </source>
</reference>
<evidence type="ECO:0000256" key="1">
    <source>
        <dbReference type="ARBA" id="ARBA00004173"/>
    </source>
</evidence>
<feature type="region of interest" description="Disordered" evidence="4">
    <location>
        <begin position="20"/>
        <end position="43"/>
    </location>
</feature>
<dbReference type="GeneID" id="30145253"/>
<dbReference type="Pfam" id="PF10937">
    <property type="entry name" value="Kgd4-YMR31"/>
    <property type="match status" value="1"/>
</dbReference>
<evidence type="ECO:0000256" key="2">
    <source>
        <dbReference type="ARBA" id="ARBA00023128"/>
    </source>
</evidence>
<dbReference type="GO" id="GO:0006103">
    <property type="term" value="P:2-oxoglutarate metabolic process"/>
    <property type="evidence" value="ECO:0007669"/>
    <property type="project" value="InterPro"/>
</dbReference>
<organism evidence="5 6">
    <name type="scientific">Babjeviella inositovora NRRL Y-12698</name>
    <dbReference type="NCBI Taxonomy" id="984486"/>
    <lineage>
        <taxon>Eukaryota</taxon>
        <taxon>Fungi</taxon>
        <taxon>Dikarya</taxon>
        <taxon>Ascomycota</taxon>
        <taxon>Saccharomycotina</taxon>
        <taxon>Pichiomycetes</taxon>
        <taxon>Serinales incertae sedis</taxon>
        <taxon>Babjeviella</taxon>
    </lineage>
</organism>
<protein>
    <submittedName>
        <fullName evidence="5">Uncharacterized protein</fullName>
    </submittedName>
</protein>
<evidence type="ECO:0000256" key="4">
    <source>
        <dbReference type="SAM" id="MobiDB-lite"/>
    </source>
</evidence>
<keyword evidence="2" id="KW-0496">Mitochondrion</keyword>
<dbReference type="EMBL" id="KV454426">
    <property type="protein sequence ID" value="ODQ82381.1"/>
    <property type="molecule type" value="Genomic_DNA"/>
</dbReference>
<dbReference type="AlphaFoldDB" id="A0A1E3QXP1"/>
<dbReference type="InterPro" id="IPR020373">
    <property type="entry name" value="Kgd4/YMR-31"/>
</dbReference>
<evidence type="ECO:0000313" key="6">
    <source>
        <dbReference type="Proteomes" id="UP000094336"/>
    </source>
</evidence>
<evidence type="ECO:0000256" key="3">
    <source>
        <dbReference type="ARBA" id="ARBA00043970"/>
    </source>
</evidence>
<keyword evidence="6" id="KW-1185">Reference proteome</keyword>
<evidence type="ECO:0000313" key="5">
    <source>
        <dbReference type="EMBL" id="ODQ82381.1"/>
    </source>
</evidence>
<comment type="similarity">
    <text evidence="3">Belongs to the alpha-ketoglutarate dehydrogenase component 4 family.</text>
</comment>